<dbReference type="EMBL" id="JH795874">
    <property type="protein sequence ID" value="EJT98138.1"/>
    <property type="molecule type" value="Genomic_DNA"/>
</dbReference>
<sequence length="114" mass="12574">MYRPSLHSTSRKITPTTLSRDDPQHRVLPSSRMCYIPSMRATCTLPENLAIGAIPPSRPPSMVLFHSLFCTTSNRTCTGCVPLAFDSSWLRNGTTALNGSVVFDLSHWVTAQHA</sequence>
<evidence type="ECO:0000313" key="2">
    <source>
        <dbReference type="EMBL" id="EJT98138.1"/>
    </source>
</evidence>
<accession>M5FR87</accession>
<dbReference type="HOGENOM" id="CLU_2120997_0_0_1"/>
<protein>
    <submittedName>
        <fullName evidence="2">Uncharacterized protein</fullName>
    </submittedName>
</protein>
<dbReference type="GeneID" id="63688836"/>
<evidence type="ECO:0000313" key="3">
    <source>
        <dbReference type="Proteomes" id="UP000030653"/>
    </source>
</evidence>
<dbReference type="Proteomes" id="UP000030653">
    <property type="component" value="Unassembled WGS sequence"/>
</dbReference>
<gene>
    <name evidence="2" type="ORF">DACRYDRAFT_24653</name>
</gene>
<feature type="region of interest" description="Disordered" evidence="1">
    <location>
        <begin position="1"/>
        <end position="22"/>
    </location>
</feature>
<feature type="compositionally biased region" description="Polar residues" evidence="1">
    <location>
        <begin position="1"/>
        <end position="18"/>
    </location>
</feature>
<keyword evidence="3" id="KW-1185">Reference proteome</keyword>
<proteinExistence type="predicted"/>
<reference evidence="2 3" key="1">
    <citation type="journal article" date="2012" name="Science">
        <title>The Paleozoic origin of enzymatic lignin decomposition reconstructed from 31 fungal genomes.</title>
        <authorList>
            <person name="Floudas D."/>
            <person name="Binder M."/>
            <person name="Riley R."/>
            <person name="Barry K."/>
            <person name="Blanchette R.A."/>
            <person name="Henrissat B."/>
            <person name="Martinez A.T."/>
            <person name="Otillar R."/>
            <person name="Spatafora J.W."/>
            <person name="Yadav J.S."/>
            <person name="Aerts A."/>
            <person name="Benoit I."/>
            <person name="Boyd A."/>
            <person name="Carlson A."/>
            <person name="Copeland A."/>
            <person name="Coutinho P.M."/>
            <person name="de Vries R.P."/>
            <person name="Ferreira P."/>
            <person name="Findley K."/>
            <person name="Foster B."/>
            <person name="Gaskell J."/>
            <person name="Glotzer D."/>
            <person name="Gorecki P."/>
            <person name="Heitman J."/>
            <person name="Hesse C."/>
            <person name="Hori C."/>
            <person name="Igarashi K."/>
            <person name="Jurgens J.A."/>
            <person name="Kallen N."/>
            <person name="Kersten P."/>
            <person name="Kohler A."/>
            <person name="Kuees U."/>
            <person name="Kumar T.K.A."/>
            <person name="Kuo A."/>
            <person name="LaButti K."/>
            <person name="Larrondo L.F."/>
            <person name="Lindquist E."/>
            <person name="Ling A."/>
            <person name="Lombard V."/>
            <person name="Lucas S."/>
            <person name="Lundell T."/>
            <person name="Martin R."/>
            <person name="McLaughlin D.J."/>
            <person name="Morgenstern I."/>
            <person name="Morin E."/>
            <person name="Murat C."/>
            <person name="Nagy L.G."/>
            <person name="Nolan M."/>
            <person name="Ohm R.A."/>
            <person name="Patyshakuliyeva A."/>
            <person name="Rokas A."/>
            <person name="Ruiz-Duenas F.J."/>
            <person name="Sabat G."/>
            <person name="Salamov A."/>
            <person name="Samejima M."/>
            <person name="Schmutz J."/>
            <person name="Slot J.C."/>
            <person name="St John F."/>
            <person name="Stenlid J."/>
            <person name="Sun H."/>
            <person name="Sun S."/>
            <person name="Syed K."/>
            <person name="Tsang A."/>
            <person name="Wiebenga A."/>
            <person name="Young D."/>
            <person name="Pisabarro A."/>
            <person name="Eastwood D.C."/>
            <person name="Martin F."/>
            <person name="Cullen D."/>
            <person name="Grigoriev I.V."/>
            <person name="Hibbett D.S."/>
        </authorList>
    </citation>
    <scope>NUCLEOTIDE SEQUENCE [LARGE SCALE GENOMIC DNA]</scope>
    <source>
        <strain evidence="2 3">DJM-731 SS1</strain>
    </source>
</reference>
<dbReference type="RefSeq" id="XP_040625036.1">
    <property type="nucleotide sequence ID" value="XM_040773774.1"/>
</dbReference>
<name>M5FR87_DACPD</name>
<organism evidence="2 3">
    <name type="scientific">Dacryopinax primogenitus (strain DJM 731)</name>
    <name type="common">Brown rot fungus</name>
    <dbReference type="NCBI Taxonomy" id="1858805"/>
    <lineage>
        <taxon>Eukaryota</taxon>
        <taxon>Fungi</taxon>
        <taxon>Dikarya</taxon>
        <taxon>Basidiomycota</taxon>
        <taxon>Agaricomycotina</taxon>
        <taxon>Dacrymycetes</taxon>
        <taxon>Dacrymycetales</taxon>
        <taxon>Dacrymycetaceae</taxon>
        <taxon>Dacryopinax</taxon>
    </lineage>
</organism>
<dbReference type="AlphaFoldDB" id="M5FR87"/>
<evidence type="ECO:0000256" key="1">
    <source>
        <dbReference type="SAM" id="MobiDB-lite"/>
    </source>
</evidence>